<comment type="caution">
    <text evidence="2">The sequence shown here is derived from an EMBL/GenBank/DDBJ whole genome shotgun (WGS) entry which is preliminary data.</text>
</comment>
<evidence type="ECO:0000313" key="2">
    <source>
        <dbReference type="EMBL" id="MCI43920.1"/>
    </source>
</evidence>
<dbReference type="AlphaFoldDB" id="A0A392S7E8"/>
<feature type="region of interest" description="Disordered" evidence="1">
    <location>
        <begin position="1"/>
        <end position="58"/>
    </location>
</feature>
<reference evidence="2 3" key="1">
    <citation type="journal article" date="2018" name="Front. Plant Sci.">
        <title>Red Clover (Trifolium pratense) and Zigzag Clover (T. medium) - A Picture of Genomic Similarities and Differences.</title>
        <authorList>
            <person name="Dluhosova J."/>
            <person name="Istvanek J."/>
            <person name="Nedelnik J."/>
            <person name="Repkova J."/>
        </authorList>
    </citation>
    <scope>NUCLEOTIDE SEQUENCE [LARGE SCALE GENOMIC DNA]</scope>
    <source>
        <strain evidence="3">cv. 10/8</strain>
        <tissue evidence="2">Leaf</tissue>
    </source>
</reference>
<proteinExistence type="predicted"/>
<name>A0A392S7E8_9FABA</name>
<evidence type="ECO:0000256" key="1">
    <source>
        <dbReference type="SAM" id="MobiDB-lite"/>
    </source>
</evidence>
<sequence length="58" mass="6429">VAHAATTKYIEPTTASTHRANRKPTAAAPAKNPTIGCKTQPDRSEEKPCEDPKKDRRW</sequence>
<feature type="compositionally biased region" description="Low complexity" evidence="1">
    <location>
        <begin position="23"/>
        <end position="34"/>
    </location>
</feature>
<dbReference type="Proteomes" id="UP000265520">
    <property type="component" value="Unassembled WGS sequence"/>
</dbReference>
<protein>
    <submittedName>
        <fullName evidence="2">Uncharacterized protein</fullName>
    </submittedName>
</protein>
<organism evidence="2 3">
    <name type="scientific">Trifolium medium</name>
    <dbReference type="NCBI Taxonomy" id="97028"/>
    <lineage>
        <taxon>Eukaryota</taxon>
        <taxon>Viridiplantae</taxon>
        <taxon>Streptophyta</taxon>
        <taxon>Embryophyta</taxon>
        <taxon>Tracheophyta</taxon>
        <taxon>Spermatophyta</taxon>
        <taxon>Magnoliopsida</taxon>
        <taxon>eudicotyledons</taxon>
        <taxon>Gunneridae</taxon>
        <taxon>Pentapetalae</taxon>
        <taxon>rosids</taxon>
        <taxon>fabids</taxon>
        <taxon>Fabales</taxon>
        <taxon>Fabaceae</taxon>
        <taxon>Papilionoideae</taxon>
        <taxon>50 kb inversion clade</taxon>
        <taxon>NPAAA clade</taxon>
        <taxon>Hologalegina</taxon>
        <taxon>IRL clade</taxon>
        <taxon>Trifolieae</taxon>
        <taxon>Trifolium</taxon>
    </lineage>
</organism>
<accession>A0A392S7E8</accession>
<evidence type="ECO:0000313" key="3">
    <source>
        <dbReference type="Proteomes" id="UP000265520"/>
    </source>
</evidence>
<keyword evidence="3" id="KW-1185">Reference proteome</keyword>
<feature type="compositionally biased region" description="Basic and acidic residues" evidence="1">
    <location>
        <begin position="40"/>
        <end position="58"/>
    </location>
</feature>
<feature type="non-terminal residue" evidence="2">
    <location>
        <position position="1"/>
    </location>
</feature>
<dbReference type="EMBL" id="LXQA010323654">
    <property type="protein sequence ID" value="MCI43920.1"/>
    <property type="molecule type" value="Genomic_DNA"/>
</dbReference>